<evidence type="ECO:0000256" key="3">
    <source>
        <dbReference type="ARBA" id="ARBA00012723"/>
    </source>
</evidence>
<dbReference type="CDD" id="cd03002">
    <property type="entry name" value="PDI_a_MPD1_like"/>
    <property type="match status" value="1"/>
</dbReference>
<feature type="compositionally biased region" description="Low complexity" evidence="7">
    <location>
        <begin position="258"/>
        <end position="267"/>
    </location>
</feature>
<feature type="signal peptide" evidence="8">
    <location>
        <begin position="1"/>
        <end position="22"/>
    </location>
</feature>
<dbReference type="GO" id="GO:0003756">
    <property type="term" value="F:protein disulfide isomerase activity"/>
    <property type="evidence" value="ECO:0007669"/>
    <property type="project" value="UniProtKB-EC"/>
</dbReference>
<keyword evidence="6" id="KW-0676">Redox-active center</keyword>
<dbReference type="GO" id="GO:0034976">
    <property type="term" value="P:response to endoplasmic reticulum stress"/>
    <property type="evidence" value="ECO:0007669"/>
    <property type="project" value="TreeGrafter"/>
</dbReference>
<name>A0AAV9U1V0_9PEZI</name>
<evidence type="ECO:0000313" key="11">
    <source>
        <dbReference type="Proteomes" id="UP001375240"/>
    </source>
</evidence>
<protein>
    <recommendedName>
        <fullName evidence="3">protein disulfide-isomerase</fullName>
        <ecNumber evidence="3">5.3.4.1</ecNumber>
    </recommendedName>
</protein>
<evidence type="ECO:0000256" key="6">
    <source>
        <dbReference type="ARBA" id="ARBA00023284"/>
    </source>
</evidence>
<dbReference type="InterPro" id="IPR013766">
    <property type="entry name" value="Thioredoxin_domain"/>
</dbReference>
<comment type="caution">
    <text evidence="10">The sequence shown here is derived from an EMBL/GenBank/DDBJ whole genome shotgun (WGS) entry which is preliminary data.</text>
</comment>
<feature type="region of interest" description="Disordered" evidence="7">
    <location>
        <begin position="391"/>
        <end position="432"/>
    </location>
</feature>
<dbReference type="Proteomes" id="UP001375240">
    <property type="component" value="Unassembled WGS sequence"/>
</dbReference>
<dbReference type="PRINTS" id="PR00421">
    <property type="entry name" value="THIOREDOXIN"/>
</dbReference>
<dbReference type="PANTHER" id="PTHR45815">
    <property type="entry name" value="PROTEIN DISULFIDE-ISOMERASE A6"/>
    <property type="match status" value="1"/>
</dbReference>
<dbReference type="AlphaFoldDB" id="A0AAV9U1V0"/>
<feature type="domain" description="Thioredoxin" evidence="9">
    <location>
        <begin position="11"/>
        <end position="140"/>
    </location>
</feature>
<keyword evidence="11" id="KW-1185">Reference proteome</keyword>
<dbReference type="Pfam" id="PF24541">
    <property type="entry name" value="Thioredox_PDIA6_C"/>
    <property type="match status" value="1"/>
</dbReference>
<proteinExistence type="predicted"/>
<dbReference type="PANTHER" id="PTHR45815:SF3">
    <property type="entry name" value="PROTEIN DISULFIDE-ISOMERASE A6"/>
    <property type="match status" value="1"/>
</dbReference>
<dbReference type="GO" id="GO:0005788">
    <property type="term" value="C:endoplasmic reticulum lumen"/>
    <property type="evidence" value="ECO:0007669"/>
    <property type="project" value="UniProtKB-SubCell"/>
</dbReference>
<dbReference type="Gene3D" id="3.40.30.10">
    <property type="entry name" value="Glutaredoxin"/>
    <property type="match status" value="2"/>
</dbReference>
<keyword evidence="8" id="KW-0732">Signal</keyword>
<keyword evidence="5" id="KW-0413">Isomerase</keyword>
<dbReference type="InterPro" id="IPR057305">
    <property type="entry name" value="Thioredox_PDIA6_C"/>
</dbReference>
<evidence type="ECO:0000256" key="8">
    <source>
        <dbReference type="SAM" id="SignalP"/>
    </source>
</evidence>
<dbReference type="Pfam" id="PF00085">
    <property type="entry name" value="Thioredoxin"/>
    <property type="match status" value="1"/>
</dbReference>
<comment type="subcellular location">
    <subcellularLocation>
        <location evidence="2">Endoplasmic reticulum lumen</location>
    </subcellularLocation>
</comment>
<evidence type="ECO:0000259" key="9">
    <source>
        <dbReference type="PROSITE" id="PS51352"/>
    </source>
</evidence>
<comment type="catalytic activity">
    <reaction evidence="1">
        <text>Catalyzes the rearrangement of -S-S- bonds in proteins.</text>
        <dbReference type="EC" id="5.3.4.1"/>
    </reaction>
</comment>
<evidence type="ECO:0000256" key="4">
    <source>
        <dbReference type="ARBA" id="ARBA00023157"/>
    </source>
</evidence>
<accession>A0AAV9U1V0</accession>
<keyword evidence="4" id="KW-1015">Disulfide bond</keyword>
<organism evidence="10 11">
    <name type="scientific">Orbilia brochopaga</name>
    <dbReference type="NCBI Taxonomy" id="3140254"/>
    <lineage>
        <taxon>Eukaryota</taxon>
        <taxon>Fungi</taxon>
        <taxon>Dikarya</taxon>
        <taxon>Ascomycota</taxon>
        <taxon>Pezizomycotina</taxon>
        <taxon>Orbiliomycetes</taxon>
        <taxon>Orbiliales</taxon>
        <taxon>Orbiliaceae</taxon>
        <taxon>Orbilia</taxon>
    </lineage>
</organism>
<sequence length="432" mass="47319">MAHHPLVVAALSVGLLAPLASGMYSSSSPVLQLTSKNFNEKIIKSNHASIVEFYAPWCGHCKNLKPAYEAAAGNLKGLAQVAAIDCDDDANKPTCQEYGVEGFPTLKSFKPGKSGKPVVQNYQGPRSAKGIVDYVLDLIPNHVTRVNSKTLEEFLQKNNETAKAILFTKKGVATPLYKALAIDFQGAITFAQIRDKETDATELFGIQKFPTLVFLPGGAAEGVVYDGEMKKDQMFTFFSKFAKPTTGKQHTKEDKPVSSSSTSSTTSAPPRPTFDATIPAVPSMQEFAEACGKKICVLVITPPVAVPLIAHEKTNAYINQAKQSFHFFQVPLSTLPGTFKTALEIKESEKPQMIAVSTKKRWYVPYTGEPESHEAMESWIDALKMGEVHKKKLPDFRPEDVTPPKAPKEETPKKEAPKEEVPVKEAPKHEEL</sequence>
<feature type="region of interest" description="Disordered" evidence="7">
    <location>
        <begin position="246"/>
        <end position="275"/>
    </location>
</feature>
<dbReference type="EMBL" id="JAVHNQ010000013">
    <property type="protein sequence ID" value="KAK6334005.1"/>
    <property type="molecule type" value="Genomic_DNA"/>
</dbReference>
<evidence type="ECO:0000313" key="10">
    <source>
        <dbReference type="EMBL" id="KAK6334005.1"/>
    </source>
</evidence>
<evidence type="ECO:0000256" key="2">
    <source>
        <dbReference type="ARBA" id="ARBA00004319"/>
    </source>
</evidence>
<reference evidence="10 11" key="1">
    <citation type="submission" date="2019-10" db="EMBL/GenBank/DDBJ databases">
        <authorList>
            <person name="Palmer J.M."/>
        </authorList>
    </citation>
    <scope>NUCLEOTIDE SEQUENCE [LARGE SCALE GENOMIC DNA]</scope>
    <source>
        <strain evidence="10 11">TWF696</strain>
    </source>
</reference>
<dbReference type="SUPFAM" id="SSF52833">
    <property type="entry name" value="Thioredoxin-like"/>
    <property type="match status" value="2"/>
</dbReference>
<gene>
    <name evidence="10" type="ORF">TWF696_002516</name>
</gene>
<dbReference type="InterPro" id="IPR036249">
    <property type="entry name" value="Thioredoxin-like_sf"/>
</dbReference>
<dbReference type="InterPro" id="IPR017937">
    <property type="entry name" value="Thioredoxin_CS"/>
</dbReference>
<dbReference type="GO" id="GO:0015035">
    <property type="term" value="F:protein-disulfide reductase activity"/>
    <property type="evidence" value="ECO:0007669"/>
    <property type="project" value="TreeGrafter"/>
</dbReference>
<feature type="chain" id="PRO_5043967731" description="protein disulfide-isomerase" evidence="8">
    <location>
        <begin position="23"/>
        <end position="432"/>
    </location>
</feature>
<dbReference type="EC" id="5.3.4.1" evidence="3"/>
<evidence type="ECO:0000256" key="5">
    <source>
        <dbReference type="ARBA" id="ARBA00023235"/>
    </source>
</evidence>
<dbReference type="PROSITE" id="PS51352">
    <property type="entry name" value="THIOREDOXIN_2"/>
    <property type="match status" value="1"/>
</dbReference>
<evidence type="ECO:0000256" key="7">
    <source>
        <dbReference type="SAM" id="MobiDB-lite"/>
    </source>
</evidence>
<dbReference type="PROSITE" id="PS00194">
    <property type="entry name" value="THIOREDOXIN_1"/>
    <property type="match status" value="1"/>
</dbReference>
<evidence type="ECO:0000256" key="1">
    <source>
        <dbReference type="ARBA" id="ARBA00001182"/>
    </source>
</evidence>